<evidence type="ECO:0000256" key="12">
    <source>
        <dbReference type="SAM" id="MobiDB-lite"/>
    </source>
</evidence>
<dbReference type="Gene3D" id="3.30.160.60">
    <property type="entry name" value="Classic Zinc Finger"/>
    <property type="match status" value="6"/>
</dbReference>
<keyword evidence="15" id="KW-1185">Reference proteome</keyword>
<feature type="compositionally biased region" description="Low complexity" evidence="12">
    <location>
        <begin position="1832"/>
        <end position="1847"/>
    </location>
</feature>
<dbReference type="SUPFAM" id="SSF57959">
    <property type="entry name" value="Leucine zipper domain"/>
    <property type="match status" value="1"/>
</dbReference>
<accession>A0A9D4C9M8</accession>
<dbReference type="GO" id="GO:0000978">
    <property type="term" value="F:RNA polymerase II cis-regulatory region sequence-specific DNA binding"/>
    <property type="evidence" value="ECO:0007669"/>
    <property type="project" value="TreeGrafter"/>
</dbReference>
<feature type="domain" description="C2H2-type" evidence="13">
    <location>
        <begin position="325"/>
        <end position="352"/>
    </location>
</feature>
<feature type="region of interest" description="Disordered" evidence="12">
    <location>
        <begin position="1770"/>
        <end position="1797"/>
    </location>
</feature>
<feature type="region of interest" description="Disordered" evidence="12">
    <location>
        <begin position="844"/>
        <end position="868"/>
    </location>
</feature>
<proteinExistence type="predicted"/>
<keyword evidence="3" id="KW-0677">Repeat</keyword>
<feature type="domain" description="C2H2-type" evidence="13">
    <location>
        <begin position="943"/>
        <end position="970"/>
    </location>
</feature>
<keyword evidence="4 10" id="KW-0863">Zinc-finger</keyword>
<evidence type="ECO:0000256" key="3">
    <source>
        <dbReference type="ARBA" id="ARBA00022737"/>
    </source>
</evidence>
<keyword evidence="6" id="KW-0805">Transcription regulation</keyword>
<dbReference type="PANTHER" id="PTHR24399:SF70">
    <property type="entry name" value="C2H2-TYPE DOMAIN-CONTAINING PROTEIN"/>
    <property type="match status" value="1"/>
</dbReference>
<feature type="domain" description="C2H2-type" evidence="13">
    <location>
        <begin position="971"/>
        <end position="998"/>
    </location>
</feature>
<evidence type="ECO:0000256" key="2">
    <source>
        <dbReference type="ARBA" id="ARBA00022723"/>
    </source>
</evidence>
<evidence type="ECO:0000313" key="14">
    <source>
        <dbReference type="EMBL" id="KAH3719815.1"/>
    </source>
</evidence>
<comment type="subcellular location">
    <subcellularLocation>
        <location evidence="1">Nucleus</location>
    </subcellularLocation>
</comment>
<sequence>MKKYQYYSHSPFTPPASISGPGDARSHPGTPELLRHDVIDLSARMGRPDFVMETERKWGDALDAALDLSGYSRSQEQNEALDLSKPGGNKSHIQSNQRIYSPHQSLGSSKTPPSIGSSRSPIVQSYSLLQAALNSNQPNAGLVDRNGQPLYGGGFPIGDRGIKPFASAPSRSFSLPHMALTSSTGAIIHGVAKPIAITTPQPHNPPVATKSQSISDTTVSVTDAYQSVSCARNHGYSVSLSDSGYQKVSNSNKLHIQKGMDPHVITERYMLQHPDDFPGSIVGSQTFSPEVLNGFACTQCTKTFKTKAAMKLHMTVHKTIEERQYGCQICQRRFLHRHHLVVHQRKHSGEKPFECRACKKTFMAIFLLHKHLKKHTRETGEVSEISVEQLKELQVQKMINPGPQPLTYRNVPPKSSVDSIVVLSDEENDKQSLEEKVKGKIDEAIKKDHDGKIDKSLNNSKKEMLQKDIVQAILSNAVAEIESEKAKQRSKLTHENVTTETRIDSETECKTREINVEESRNILLENVGTGLKLPVQTFTVEPEVDEATKCQSRRVDNPFPQFTADEELELDTSTGELKKVCAKTINENSLEYSVQKLNGNLERQSPEVSATIQDFVNTPEIVRVKDEDIDQSTVRNSKCETELCTNETALLQNTSHETEKPPKAKCIDYVQENVESDVRVVLDEMKDHIYQDEETMSAHDDEREDSDNNMLEKRVETHDNIFEKMYYSNDLPNFQESLNSNRKGKKKTKKVKCEVCSRTFHSNHYLLLHMAVHKRNPMLQSLKKAKANQMKALGFVNKGNVSCEVCNKVFKFQKSLNSHMRVHSEKLIERKLYRKAFRDFVSGGKPSNNKKTASTKTSRVVSATESISTSAEERKSHLLNSSISLIETERSMLDASQKDEDPPVRVIIGDDSLKRYVCHACDNSYTSKQKLRLHALIHKDNCFLCDLCGKAFFRQITLDKHLLTHNLPRPYICDICRKSFIHRSSLMRHRAVHIKPSQQDAKHIEANKMFEKTMLDTYSMLREEKIKSQFVDMMNSDKKYNALDLTVKIRPEETSLPPVLSPANGPNLNHSHNFHLSPPLITNDVDEQEERYDNISDINIGNEHNQDAFMSLQSTVKRKPRTESGCSESDVLSDEIPSSGKKSRKTRVYRTSCRVCKEEFPNVIFLKSHMAKHNTVETHLYECHICRHRFTQSCSLLRHLKTSCLENRMKCEPCNKVFHRRNTFEQHMRLHQGGPPNLDGSFYDKRRDEAEVNEERESDIENNNSSKVEPVITPLTVENVTLFDQANNQETKKEVGDNDSDSEARTYLYSEGEVHSKLSDLSEGEGLSGSGRKSYNVPQDLTKNSMTLNLLSAVCSDIRNAEHEEDRKRCELEEKQKELETIEILANLKRGYLQKTSPAAVSQTDCKSFILPSQLADSAKIGMMIEPLLHVSGPSLPTSSAAVAAMLSDSNCDTYQSRPTSGDHRLADCTSHPPSSTSSVLKRMTSPIPAQSICSRSSTQISSLIDSAISQAVKQSQVAATSAVQSQGIPRAPHAPHVSTPENIHHRIPYHPAFAFPHRLPLSSQEMYELSRNMQSLPFLQDQLNILKATAAMCTPLSSSSHTSGQQFMTSANLPTRTLSTGFMLQKAAPDMPEDLSMRKTSISKSNSNSTLDLTSHSTSVISNSPTTSLSNTSRAETNFTQSRNEFHEKHTRTSESADHGKRMPPLLMPMIEFESRRHPMTSVIPPPLMNIFKCELCGKIVYSKFDHHLHMVEHAKAQGLAVLSGSIKRETSPEAPTDFSQSSHTPSKQPKISPPLSLNLQMSRDEVTAAGNASNGNSDLDSPMSHFKIEGTGSDGSDSVSSPSAGNISEAQLREELRQKIYARRRSQGLDDLKVEFKSPEPSELTEEERLKLLYRRECNRQAAQRSRMRKKDLVDSLLERLGELPNKNLKDDRPSAEQVKNY</sequence>
<dbReference type="GO" id="GO:0001227">
    <property type="term" value="F:DNA-binding transcription repressor activity, RNA polymerase II-specific"/>
    <property type="evidence" value="ECO:0007669"/>
    <property type="project" value="TreeGrafter"/>
</dbReference>
<protein>
    <recommendedName>
        <fullName evidence="13">C2H2-type domain-containing protein</fullName>
    </recommendedName>
</protein>
<evidence type="ECO:0000256" key="4">
    <source>
        <dbReference type="ARBA" id="ARBA00022771"/>
    </source>
</evidence>
<gene>
    <name evidence="14" type="ORF">DPMN_062696</name>
</gene>
<feature type="compositionally biased region" description="Polar residues" evidence="12">
    <location>
        <begin position="845"/>
        <end position="861"/>
    </location>
</feature>
<dbReference type="SUPFAM" id="SSF57667">
    <property type="entry name" value="beta-beta-alpha zinc fingers"/>
    <property type="match status" value="4"/>
</dbReference>
<feature type="region of interest" description="Disordered" evidence="12">
    <location>
        <begin position="1454"/>
        <end position="1483"/>
    </location>
</feature>
<feature type="region of interest" description="Disordered" evidence="12">
    <location>
        <begin position="1810"/>
        <end position="1853"/>
    </location>
</feature>
<feature type="compositionally biased region" description="Basic and acidic residues" evidence="12">
    <location>
        <begin position="1685"/>
        <end position="1702"/>
    </location>
</feature>
<feature type="region of interest" description="Disordered" evidence="12">
    <location>
        <begin position="1118"/>
        <end position="1143"/>
    </location>
</feature>
<dbReference type="InterPro" id="IPR046347">
    <property type="entry name" value="bZIP_sf"/>
</dbReference>
<evidence type="ECO:0000256" key="11">
    <source>
        <dbReference type="SAM" id="Coils"/>
    </source>
</evidence>
<feature type="compositionally biased region" description="Polar residues" evidence="12">
    <location>
        <begin position="1779"/>
        <end position="1797"/>
    </location>
</feature>
<organism evidence="14 15">
    <name type="scientific">Dreissena polymorpha</name>
    <name type="common">Zebra mussel</name>
    <name type="synonym">Mytilus polymorpha</name>
    <dbReference type="NCBI Taxonomy" id="45954"/>
    <lineage>
        <taxon>Eukaryota</taxon>
        <taxon>Metazoa</taxon>
        <taxon>Spiralia</taxon>
        <taxon>Lophotrochozoa</taxon>
        <taxon>Mollusca</taxon>
        <taxon>Bivalvia</taxon>
        <taxon>Autobranchia</taxon>
        <taxon>Heteroconchia</taxon>
        <taxon>Euheterodonta</taxon>
        <taxon>Imparidentia</taxon>
        <taxon>Neoheterodontei</taxon>
        <taxon>Myida</taxon>
        <taxon>Dreissenoidea</taxon>
        <taxon>Dreissenidae</taxon>
        <taxon>Dreissena</taxon>
    </lineage>
</organism>
<feature type="domain" description="C2H2-type" evidence="13">
    <location>
        <begin position="1181"/>
        <end position="1208"/>
    </location>
</feature>
<dbReference type="Proteomes" id="UP000828390">
    <property type="component" value="Unassembled WGS sequence"/>
</dbReference>
<dbReference type="InterPro" id="IPR013087">
    <property type="entry name" value="Znf_C2H2_type"/>
</dbReference>
<feature type="domain" description="C2H2-type" evidence="13">
    <location>
        <begin position="1209"/>
        <end position="1236"/>
    </location>
</feature>
<feature type="region of interest" description="Disordered" evidence="12">
    <location>
        <begin position="1316"/>
        <end position="1335"/>
    </location>
</feature>
<dbReference type="OrthoDB" id="6157822at2759"/>
<dbReference type="GO" id="GO:0008270">
    <property type="term" value="F:zinc ion binding"/>
    <property type="evidence" value="ECO:0007669"/>
    <property type="project" value="UniProtKB-KW"/>
</dbReference>
<evidence type="ECO:0000256" key="9">
    <source>
        <dbReference type="ARBA" id="ARBA00023242"/>
    </source>
</evidence>
<name>A0A9D4C9M8_DREPO</name>
<feature type="compositionally biased region" description="Low complexity" evidence="12">
    <location>
        <begin position="1321"/>
        <end position="1334"/>
    </location>
</feature>
<feature type="domain" description="C2H2-type" evidence="13">
    <location>
        <begin position="916"/>
        <end position="938"/>
    </location>
</feature>
<feature type="region of interest" description="Disordered" evidence="12">
    <location>
        <begin position="1922"/>
        <end position="1944"/>
    </location>
</feature>
<feature type="compositionally biased region" description="Polar residues" evidence="12">
    <location>
        <begin position="1652"/>
        <end position="1662"/>
    </location>
</feature>
<keyword evidence="8" id="KW-0804">Transcription</keyword>
<feature type="coiled-coil region" evidence="11">
    <location>
        <begin position="1358"/>
        <end position="1385"/>
    </location>
</feature>
<dbReference type="PROSITE" id="PS50157">
    <property type="entry name" value="ZINC_FINGER_C2H2_2"/>
    <property type="match status" value="10"/>
</dbReference>
<evidence type="ECO:0000313" key="15">
    <source>
        <dbReference type="Proteomes" id="UP000828390"/>
    </source>
</evidence>
<comment type="caution">
    <text evidence="14">The sequence shown here is derived from an EMBL/GenBank/DDBJ whole genome shotgun (WGS) entry which is preliminary data.</text>
</comment>
<evidence type="ECO:0000259" key="13">
    <source>
        <dbReference type="PROSITE" id="PS50157"/>
    </source>
</evidence>
<dbReference type="InterPro" id="IPR036236">
    <property type="entry name" value="Znf_C2H2_sf"/>
</dbReference>
<feature type="domain" description="C2H2-type" evidence="13">
    <location>
        <begin position="295"/>
        <end position="322"/>
    </location>
</feature>
<reference evidence="14" key="2">
    <citation type="submission" date="2020-11" db="EMBL/GenBank/DDBJ databases">
        <authorList>
            <person name="McCartney M.A."/>
            <person name="Auch B."/>
            <person name="Kono T."/>
            <person name="Mallez S."/>
            <person name="Becker A."/>
            <person name="Gohl D.M."/>
            <person name="Silverstein K.A.T."/>
            <person name="Koren S."/>
            <person name="Bechman K.B."/>
            <person name="Herman A."/>
            <person name="Abrahante J.E."/>
            <person name="Garbe J."/>
        </authorList>
    </citation>
    <scope>NUCLEOTIDE SEQUENCE</scope>
    <source>
        <strain evidence="14">Duluth1</strain>
        <tissue evidence="14">Whole animal</tissue>
    </source>
</reference>
<feature type="compositionally biased region" description="Low complexity" evidence="12">
    <location>
        <begin position="1640"/>
        <end position="1651"/>
    </location>
</feature>
<feature type="compositionally biased region" description="Polar residues" evidence="12">
    <location>
        <begin position="1812"/>
        <end position="1821"/>
    </location>
</feature>
<evidence type="ECO:0000256" key="6">
    <source>
        <dbReference type="ARBA" id="ARBA00023015"/>
    </source>
</evidence>
<feature type="compositionally biased region" description="Low complexity" evidence="12">
    <location>
        <begin position="1663"/>
        <end position="1674"/>
    </location>
</feature>
<dbReference type="GO" id="GO:0005654">
    <property type="term" value="C:nucleoplasm"/>
    <property type="evidence" value="ECO:0007669"/>
    <property type="project" value="TreeGrafter"/>
</dbReference>
<dbReference type="Gene3D" id="1.20.5.170">
    <property type="match status" value="1"/>
</dbReference>
<keyword evidence="7" id="KW-0238">DNA-binding</keyword>
<feature type="domain" description="C2H2-type" evidence="13">
    <location>
        <begin position="801"/>
        <end position="828"/>
    </location>
</feature>
<dbReference type="Pfam" id="PF00096">
    <property type="entry name" value="zf-C2H2"/>
    <property type="match status" value="4"/>
</dbReference>
<evidence type="ECO:0000256" key="5">
    <source>
        <dbReference type="ARBA" id="ARBA00022833"/>
    </source>
</evidence>
<keyword evidence="11" id="KW-0175">Coiled coil</keyword>
<dbReference type="FunFam" id="3.30.160.60:FF:000325">
    <property type="entry name" value="ZFP90 zinc finger protein"/>
    <property type="match status" value="1"/>
</dbReference>
<reference evidence="14" key="1">
    <citation type="journal article" date="2019" name="bioRxiv">
        <title>The Genome of the Zebra Mussel, Dreissena polymorpha: A Resource for Invasive Species Research.</title>
        <authorList>
            <person name="McCartney M.A."/>
            <person name="Auch B."/>
            <person name="Kono T."/>
            <person name="Mallez S."/>
            <person name="Zhang Y."/>
            <person name="Obille A."/>
            <person name="Becker A."/>
            <person name="Abrahante J.E."/>
            <person name="Garbe J."/>
            <person name="Badalamenti J.P."/>
            <person name="Herman A."/>
            <person name="Mangelson H."/>
            <person name="Liachko I."/>
            <person name="Sullivan S."/>
            <person name="Sone E.D."/>
            <person name="Koren S."/>
            <person name="Silverstein K.A.T."/>
            <person name="Beckman K.B."/>
            <person name="Gohl D.M."/>
        </authorList>
    </citation>
    <scope>NUCLEOTIDE SEQUENCE</scope>
    <source>
        <strain evidence="14">Duluth1</strain>
        <tissue evidence="14">Whole animal</tissue>
    </source>
</reference>
<evidence type="ECO:0000256" key="8">
    <source>
        <dbReference type="ARBA" id="ARBA00023163"/>
    </source>
</evidence>
<dbReference type="PANTHER" id="PTHR24399">
    <property type="entry name" value="ZINC FINGER AND BTB DOMAIN-CONTAINING"/>
    <property type="match status" value="1"/>
</dbReference>
<evidence type="ECO:0000256" key="10">
    <source>
        <dbReference type="PROSITE-ProRule" id="PRU00042"/>
    </source>
</evidence>
<feature type="compositionally biased region" description="Polar residues" evidence="12">
    <location>
        <begin position="1675"/>
        <end position="1684"/>
    </location>
</feature>
<evidence type="ECO:0000256" key="1">
    <source>
        <dbReference type="ARBA" id="ARBA00004123"/>
    </source>
</evidence>
<keyword evidence="9" id="KW-0539">Nucleus</keyword>
<keyword evidence="2" id="KW-0479">Metal-binding</keyword>
<dbReference type="EMBL" id="JAIWYP010000013">
    <property type="protein sequence ID" value="KAH3719815.1"/>
    <property type="molecule type" value="Genomic_DNA"/>
</dbReference>
<evidence type="ECO:0000256" key="7">
    <source>
        <dbReference type="ARBA" id="ARBA00023125"/>
    </source>
</evidence>
<dbReference type="PROSITE" id="PS00028">
    <property type="entry name" value="ZINC_FINGER_C2H2_1"/>
    <property type="match status" value="10"/>
</dbReference>
<feature type="region of interest" description="Disordered" evidence="12">
    <location>
        <begin position="1639"/>
        <end position="1704"/>
    </location>
</feature>
<feature type="domain" description="C2H2-type" evidence="13">
    <location>
        <begin position="751"/>
        <end position="778"/>
    </location>
</feature>
<keyword evidence="5" id="KW-0862">Zinc</keyword>
<feature type="region of interest" description="Disordered" evidence="12">
    <location>
        <begin position="1"/>
        <end position="31"/>
    </location>
</feature>
<feature type="domain" description="C2H2-type" evidence="13">
    <location>
        <begin position="353"/>
        <end position="380"/>
    </location>
</feature>
<feature type="compositionally biased region" description="Basic and acidic residues" evidence="12">
    <location>
        <begin position="1922"/>
        <end position="1937"/>
    </location>
</feature>
<dbReference type="SMART" id="SM00355">
    <property type="entry name" value="ZnF_C2H2"/>
    <property type="match status" value="12"/>
</dbReference>